<dbReference type="GO" id="GO:0016020">
    <property type="term" value="C:membrane"/>
    <property type="evidence" value="ECO:0007669"/>
    <property type="project" value="UniProtKB-SubCell"/>
</dbReference>
<dbReference type="InterPro" id="IPR013785">
    <property type="entry name" value="Aldolase_TIM"/>
</dbReference>
<dbReference type="Proteomes" id="UP000191408">
    <property type="component" value="Unassembled WGS sequence"/>
</dbReference>
<dbReference type="OrthoDB" id="4139357at2759"/>
<dbReference type="GO" id="GO:0046872">
    <property type="term" value="F:metal ion binding"/>
    <property type="evidence" value="ECO:0007669"/>
    <property type="project" value="UniProtKB-KW"/>
</dbReference>
<keyword evidence="11 24" id="KW-0812">Transmembrane</keyword>
<dbReference type="Pfam" id="PF01070">
    <property type="entry name" value="FMN_dh"/>
    <property type="match status" value="1"/>
</dbReference>
<dbReference type="EC" id="1.1.2.3" evidence="21"/>
<feature type="compositionally biased region" description="Basic and acidic residues" evidence="23">
    <location>
        <begin position="1"/>
        <end position="10"/>
    </location>
</feature>
<dbReference type="InterPro" id="IPR020846">
    <property type="entry name" value="MFS_dom"/>
</dbReference>
<dbReference type="EMBL" id="MDYM01000012">
    <property type="protein sequence ID" value="OQD62416.1"/>
    <property type="molecule type" value="Genomic_DNA"/>
</dbReference>
<evidence type="ECO:0000256" key="3">
    <source>
        <dbReference type="ARBA" id="ARBA00004141"/>
    </source>
</evidence>
<evidence type="ECO:0000256" key="1">
    <source>
        <dbReference type="ARBA" id="ARBA00001917"/>
    </source>
</evidence>
<dbReference type="Gene3D" id="3.20.20.70">
    <property type="entry name" value="Aldolase class I"/>
    <property type="match status" value="1"/>
</dbReference>
<proteinExistence type="inferred from homology"/>
<feature type="domain" description="Major facilitator superfamily (MFS) profile" evidence="26">
    <location>
        <begin position="69"/>
        <end position="528"/>
    </location>
</feature>
<dbReference type="SUPFAM" id="SSF103473">
    <property type="entry name" value="MFS general substrate transporter"/>
    <property type="match status" value="1"/>
</dbReference>
<evidence type="ECO:0000256" key="4">
    <source>
        <dbReference type="ARBA" id="ARBA00004569"/>
    </source>
</evidence>
<evidence type="ECO:0000256" key="7">
    <source>
        <dbReference type="ARBA" id="ARBA00022448"/>
    </source>
</evidence>
<keyword evidence="9" id="KW-0285">Flavoprotein</keyword>
<feature type="transmembrane region" description="Helical" evidence="24">
    <location>
        <begin position="417"/>
        <end position="436"/>
    </location>
</feature>
<evidence type="ECO:0000256" key="19">
    <source>
        <dbReference type="ARBA" id="ARBA00061137"/>
    </source>
</evidence>
<comment type="catalytic activity">
    <reaction evidence="18">
        <text>(S)-lactate + 2 Fe(III)-[cytochrome c] = 2 Fe(II)-[cytochrome c] + pyruvate + 2 H(+)</text>
        <dbReference type="Rhea" id="RHEA:19909"/>
        <dbReference type="Rhea" id="RHEA-COMP:10350"/>
        <dbReference type="Rhea" id="RHEA-COMP:14399"/>
        <dbReference type="ChEBI" id="CHEBI:15361"/>
        <dbReference type="ChEBI" id="CHEBI:15378"/>
        <dbReference type="ChEBI" id="CHEBI:16651"/>
        <dbReference type="ChEBI" id="CHEBI:29033"/>
        <dbReference type="ChEBI" id="CHEBI:29034"/>
        <dbReference type="EC" id="1.1.2.3"/>
    </reaction>
    <physiologicalReaction direction="left-to-right" evidence="18">
        <dbReference type="Rhea" id="RHEA:19910"/>
    </physiologicalReaction>
</comment>
<dbReference type="InterPro" id="IPR036259">
    <property type="entry name" value="MFS_trans_sf"/>
</dbReference>
<evidence type="ECO:0000256" key="12">
    <source>
        <dbReference type="ARBA" id="ARBA00022723"/>
    </source>
</evidence>
<dbReference type="FunFam" id="3.20.20.70:FF:000062">
    <property type="entry name" value="Cytochrome b2, mitochondrial, putative"/>
    <property type="match status" value="1"/>
</dbReference>
<dbReference type="InterPro" id="IPR037458">
    <property type="entry name" value="L-MDH/L-LDH_FMN-bd"/>
</dbReference>
<evidence type="ECO:0000256" key="21">
    <source>
        <dbReference type="ARBA" id="ARBA00066458"/>
    </source>
</evidence>
<dbReference type="GO" id="GO:0004460">
    <property type="term" value="F:L-lactate dehydrogenase (cytochrome) activity"/>
    <property type="evidence" value="ECO:0007669"/>
    <property type="project" value="UniProtKB-EC"/>
</dbReference>
<dbReference type="SUPFAM" id="SSF55856">
    <property type="entry name" value="Cytochrome b5-like heme/steroid binding domain"/>
    <property type="match status" value="1"/>
</dbReference>
<dbReference type="Pfam" id="PF07690">
    <property type="entry name" value="MFS_1"/>
    <property type="match status" value="1"/>
</dbReference>
<evidence type="ECO:0000256" key="23">
    <source>
        <dbReference type="SAM" id="MobiDB-lite"/>
    </source>
</evidence>
<protein>
    <recommendedName>
        <fullName evidence="22">L-lactate dehydrogenase (cytochrome)</fullName>
        <ecNumber evidence="21">1.1.2.3</ecNumber>
    </recommendedName>
</protein>
<evidence type="ECO:0000256" key="13">
    <source>
        <dbReference type="ARBA" id="ARBA00022989"/>
    </source>
</evidence>
<dbReference type="InterPro" id="IPR036400">
    <property type="entry name" value="Cyt_B5-like_heme/steroid_sf"/>
</dbReference>
<dbReference type="InterPro" id="IPR037396">
    <property type="entry name" value="FMN_HAD"/>
</dbReference>
<sequence>MDAIQPDKKQSQPAEKSTPDYEVAKLTTIDDYEVEEFYGSSTTKAYRLKSELVGKCMEEIGMGWFQWKLFVVTGFGWIVDNFASQGIGSVQPPIKQEFSGIVQVSYSSVAYYVGLILGASFWGLSSDLIGRKPAFNSTLLIAGIFLCAAAGSMNFIAFSALWAVIGTAAGGNVPVDSMIFLEFVPGSHQYLLTALSAWWNLSQLIVSLISWVFLAHFSCPTDATPETCSRSQNMGWRYTLITLGGLALTFTFVRIFVFKLPETPRYLLSQGRDQDAVNAINHVAKQNGKPEPLTLQMLQAIDARFGNMPSEEGKSKRMTTKEIVKENMQAFKGEHYRALFATRKLGRQTLIIWAIWLTVGIAYPLFFAFLPSYLATKFTETSSLSLTYRNYCITSAVGIVGPLSAAVSVNTRMGRRWMMGISAVVTGVFLFAYVGVNTPSADLAFSCITSLLANFEYAIMYAFTPESFPAPHRGTGSGTAAALLRFGGLVASIISSQTGFTTAPIYASAALWIVVGILNSHPGGTQAILRWGGRDATEEFDMIHPSEILKEIEDSYLGTVEPQEQPIADSTPEEITQPPLSTLLNLDEIEAAATKVISKKAWGYYFSAADDKISKHLNTQAYRSILFRPRVFVDCRTCELETDLLGHKVGLPVFISPTAMARLGHPAGENGIAKGCRSFGGLQIIANNSSLSPEEVVASAPSTQIFGWQLYVQLNRQLSESMLARVNRLDRIKFIVLTLDAPVSGKREDDERINIQANTAASVSTQLFAGTDPSLTWADTLQWLSQHTTKPIVLKGIQTHEDAILAARHAPLVKGIVLSNHGGRSLDTAPPAVHTLLELRKYCPGVFNKVEVWVDGGIRRGTDAVKALCLGAKAVGIGRPALWGLAAGGVEGVERTLQILSDEMKTCMRLLGAKTVGDLGPQHVNTAILQQQIYGGSSHLADETRGFMKGKL</sequence>
<comment type="subcellular location">
    <subcellularLocation>
        <location evidence="3">Membrane</location>
        <topology evidence="3">Multi-pass membrane protein</topology>
    </subcellularLocation>
    <subcellularLocation>
        <location evidence="4">Mitochondrion intermembrane space</location>
    </subcellularLocation>
</comment>
<accession>A0A1V6ND89</accession>
<evidence type="ECO:0000256" key="16">
    <source>
        <dbReference type="ARBA" id="ARBA00023128"/>
    </source>
</evidence>
<dbReference type="SUPFAM" id="SSF51395">
    <property type="entry name" value="FMN-linked oxidoreductases"/>
    <property type="match status" value="1"/>
</dbReference>
<dbReference type="PANTHER" id="PTHR10578:SF82">
    <property type="entry name" value="CYTOCHROME B2, PUTATIVE (AFU_ORTHOLOGUE AFUA_1G07200)-RELATED"/>
    <property type="match status" value="1"/>
</dbReference>
<name>A0A1V6ND89_PENPO</name>
<gene>
    <name evidence="28" type="ORF">PENPOL_c012G02707</name>
</gene>
<dbReference type="CDD" id="cd17316">
    <property type="entry name" value="MFS_SV2_like"/>
    <property type="match status" value="1"/>
</dbReference>
<feature type="domain" description="Cytochrome b5 heme-binding" evidence="25">
    <location>
        <begin position="514"/>
        <end position="561"/>
    </location>
</feature>
<evidence type="ECO:0000256" key="8">
    <source>
        <dbReference type="ARBA" id="ARBA00022617"/>
    </source>
</evidence>
<comment type="caution">
    <text evidence="28">The sequence shown here is derived from an EMBL/GenBank/DDBJ whole genome shotgun (WGS) entry which is preliminary data.</text>
</comment>
<comment type="subunit">
    <text evidence="6">Homotetramer.</text>
</comment>
<organism evidence="28 29">
    <name type="scientific">Penicillium polonicum</name>
    <dbReference type="NCBI Taxonomy" id="60169"/>
    <lineage>
        <taxon>Eukaryota</taxon>
        <taxon>Fungi</taxon>
        <taxon>Dikarya</taxon>
        <taxon>Ascomycota</taxon>
        <taxon>Pezizomycotina</taxon>
        <taxon>Eurotiomycetes</taxon>
        <taxon>Eurotiomycetidae</taxon>
        <taxon>Eurotiales</taxon>
        <taxon>Aspergillaceae</taxon>
        <taxon>Penicillium</taxon>
    </lineage>
</organism>
<dbReference type="GO" id="GO:0005758">
    <property type="term" value="C:mitochondrial intermembrane space"/>
    <property type="evidence" value="ECO:0007669"/>
    <property type="project" value="UniProtKB-SubCell"/>
</dbReference>
<keyword evidence="29" id="KW-1185">Reference proteome</keyword>
<keyword evidence="12" id="KW-0479">Metal-binding</keyword>
<keyword evidence="16" id="KW-0496">Mitochondrion</keyword>
<keyword evidence="8" id="KW-0349">Heme</keyword>
<dbReference type="PANTHER" id="PTHR10578">
    <property type="entry name" value="S -2-HYDROXY-ACID OXIDASE-RELATED"/>
    <property type="match status" value="1"/>
</dbReference>
<evidence type="ECO:0000256" key="22">
    <source>
        <dbReference type="ARBA" id="ARBA00068515"/>
    </source>
</evidence>
<dbReference type="Gene3D" id="1.20.1250.20">
    <property type="entry name" value="MFS general substrate transporter like domains"/>
    <property type="match status" value="1"/>
</dbReference>
<keyword evidence="7" id="KW-0813">Transport</keyword>
<feature type="transmembrane region" description="Helical" evidence="24">
    <location>
        <begin position="391"/>
        <end position="411"/>
    </location>
</feature>
<evidence type="ECO:0000256" key="18">
    <source>
        <dbReference type="ARBA" id="ARBA00052399"/>
    </source>
</evidence>
<evidence type="ECO:0000259" key="26">
    <source>
        <dbReference type="PROSITE" id="PS50850"/>
    </source>
</evidence>
<evidence type="ECO:0000256" key="5">
    <source>
        <dbReference type="ARBA" id="ARBA00008335"/>
    </source>
</evidence>
<dbReference type="InterPro" id="IPR000262">
    <property type="entry name" value="FMN-dep_DH"/>
</dbReference>
<feature type="transmembrane region" description="Helical" evidence="24">
    <location>
        <begin position="109"/>
        <end position="129"/>
    </location>
</feature>
<evidence type="ECO:0000256" key="14">
    <source>
        <dbReference type="ARBA" id="ARBA00023002"/>
    </source>
</evidence>
<dbReference type="PROSITE" id="PS51349">
    <property type="entry name" value="FMN_HYDROXY_ACID_DH_2"/>
    <property type="match status" value="1"/>
</dbReference>
<evidence type="ECO:0000256" key="20">
    <source>
        <dbReference type="ARBA" id="ARBA00061589"/>
    </source>
</evidence>
<evidence type="ECO:0000256" key="15">
    <source>
        <dbReference type="ARBA" id="ARBA00023004"/>
    </source>
</evidence>
<keyword evidence="14" id="KW-0560">Oxidoreductase</keyword>
<comment type="cofactor">
    <cofactor evidence="1">
        <name>FMN</name>
        <dbReference type="ChEBI" id="CHEBI:58210"/>
    </cofactor>
</comment>
<feature type="domain" description="FMN hydroxy acid dehydrogenase" evidence="27">
    <location>
        <begin position="578"/>
        <end position="929"/>
    </location>
</feature>
<evidence type="ECO:0000313" key="29">
    <source>
        <dbReference type="Proteomes" id="UP000191408"/>
    </source>
</evidence>
<dbReference type="GO" id="GO:0022857">
    <property type="term" value="F:transmembrane transporter activity"/>
    <property type="evidence" value="ECO:0007669"/>
    <property type="project" value="InterPro"/>
</dbReference>
<dbReference type="PROSITE" id="PS50850">
    <property type="entry name" value="MFS"/>
    <property type="match status" value="1"/>
</dbReference>
<feature type="transmembrane region" description="Helical" evidence="24">
    <location>
        <begin position="350"/>
        <end position="370"/>
    </location>
</feature>
<dbReference type="FunFam" id="1.20.1250.20:FF:000171">
    <property type="entry name" value="MFS general substrate transporter"/>
    <property type="match status" value="1"/>
</dbReference>
<dbReference type="STRING" id="60169.A0A1V6ND89"/>
<reference evidence="29" key="1">
    <citation type="journal article" date="2017" name="Nat. Microbiol.">
        <title>Global analysis of biosynthetic gene clusters reveals vast potential of secondary metabolite production in Penicillium species.</title>
        <authorList>
            <person name="Nielsen J.C."/>
            <person name="Grijseels S."/>
            <person name="Prigent S."/>
            <person name="Ji B."/>
            <person name="Dainat J."/>
            <person name="Nielsen K.F."/>
            <person name="Frisvad J.C."/>
            <person name="Workman M."/>
            <person name="Nielsen J."/>
        </authorList>
    </citation>
    <scope>NUCLEOTIDE SEQUENCE [LARGE SCALE GENOMIC DNA]</scope>
    <source>
        <strain evidence="29">IBT 4502</strain>
    </source>
</reference>
<evidence type="ECO:0000256" key="24">
    <source>
        <dbReference type="SAM" id="Phobius"/>
    </source>
</evidence>
<feature type="transmembrane region" description="Helical" evidence="24">
    <location>
        <begin position="197"/>
        <end position="217"/>
    </location>
</feature>
<evidence type="ECO:0000256" key="6">
    <source>
        <dbReference type="ARBA" id="ARBA00011881"/>
    </source>
</evidence>
<dbReference type="CDD" id="cd02922">
    <property type="entry name" value="FCB2_FMN"/>
    <property type="match status" value="1"/>
</dbReference>
<comment type="cofactor">
    <cofactor evidence="2">
        <name>heme b</name>
        <dbReference type="ChEBI" id="CHEBI:60344"/>
    </cofactor>
</comment>
<comment type="similarity">
    <text evidence="5">Belongs to the major facilitator superfamily.</text>
</comment>
<dbReference type="InterPro" id="IPR001199">
    <property type="entry name" value="Cyt_B5-like_heme/steroid-bd"/>
</dbReference>
<feature type="transmembrane region" description="Helical" evidence="24">
    <location>
        <begin position="238"/>
        <end position="257"/>
    </location>
</feature>
<evidence type="ECO:0000256" key="2">
    <source>
        <dbReference type="ARBA" id="ARBA00001970"/>
    </source>
</evidence>
<feature type="transmembrane region" description="Helical" evidence="24">
    <location>
        <begin position="141"/>
        <end position="165"/>
    </location>
</feature>
<dbReference type="Gene3D" id="3.10.120.10">
    <property type="entry name" value="Cytochrome b5-like heme/steroid binding domain"/>
    <property type="match status" value="1"/>
</dbReference>
<comment type="similarity">
    <text evidence="19">In the C-terminal section; belongs to the FMN-dependent alpha-hydroxy acid dehydrogenase family.</text>
</comment>
<keyword evidence="17 24" id="KW-0472">Membrane</keyword>
<evidence type="ECO:0000256" key="11">
    <source>
        <dbReference type="ARBA" id="ARBA00022692"/>
    </source>
</evidence>
<dbReference type="AlphaFoldDB" id="A0A1V6ND89"/>
<evidence type="ECO:0000256" key="10">
    <source>
        <dbReference type="ARBA" id="ARBA00022643"/>
    </source>
</evidence>
<dbReference type="Pfam" id="PF00173">
    <property type="entry name" value="Cyt-b5"/>
    <property type="match status" value="1"/>
</dbReference>
<evidence type="ECO:0000313" key="28">
    <source>
        <dbReference type="EMBL" id="OQD62416.1"/>
    </source>
</evidence>
<evidence type="ECO:0000259" key="25">
    <source>
        <dbReference type="PROSITE" id="PS50255"/>
    </source>
</evidence>
<evidence type="ECO:0000259" key="27">
    <source>
        <dbReference type="PROSITE" id="PS51349"/>
    </source>
</evidence>
<feature type="region of interest" description="Disordered" evidence="23">
    <location>
        <begin position="1"/>
        <end position="20"/>
    </location>
</feature>
<evidence type="ECO:0000256" key="17">
    <source>
        <dbReference type="ARBA" id="ARBA00023136"/>
    </source>
</evidence>
<keyword evidence="15" id="KW-0408">Iron</keyword>
<keyword evidence="10" id="KW-0288">FMN</keyword>
<dbReference type="PROSITE" id="PS50255">
    <property type="entry name" value="CYTOCHROME_B5_2"/>
    <property type="match status" value="1"/>
</dbReference>
<keyword evidence="13 24" id="KW-1133">Transmembrane helix</keyword>
<dbReference type="InterPro" id="IPR011701">
    <property type="entry name" value="MFS"/>
</dbReference>
<evidence type="ECO:0000256" key="9">
    <source>
        <dbReference type="ARBA" id="ARBA00022630"/>
    </source>
</evidence>
<comment type="similarity">
    <text evidence="20">In the N-terminal section; belongs to the cytochrome b5 family.</text>
</comment>